<dbReference type="Proteomes" id="UP000002247">
    <property type="component" value="Chromosome"/>
</dbReference>
<reference evidence="9 10" key="1">
    <citation type="journal article" date="2010" name="Stand. Genomic Sci.">
        <title>Complete genome sequence of Segniliparus rotundus type strain (CDC 1076).</title>
        <authorList>
            <person name="Sikorski J."/>
            <person name="Lapidus A."/>
            <person name="Copeland A."/>
            <person name="Misra M."/>
            <person name="Glavina Del Rio T."/>
            <person name="Nolan M."/>
            <person name="Lucas S."/>
            <person name="Chen F."/>
            <person name="Tice H."/>
            <person name="Cheng J.F."/>
            <person name="Jando M."/>
            <person name="Schneider S."/>
            <person name="Bruce D."/>
            <person name="Goodwin L."/>
            <person name="Pitluck S."/>
            <person name="Liolios K."/>
            <person name="Mikhailova N."/>
            <person name="Pati A."/>
            <person name="Ivanova N."/>
            <person name="Mavromatis K."/>
            <person name="Chen A."/>
            <person name="Palaniappan K."/>
            <person name="Chertkov O."/>
            <person name="Land M."/>
            <person name="Hauser L."/>
            <person name="Chang Y.J."/>
            <person name="Jeffries C.D."/>
            <person name="Brettin T."/>
            <person name="Detter J.C."/>
            <person name="Han C."/>
            <person name="Rohde M."/>
            <person name="Goker M."/>
            <person name="Bristow J."/>
            <person name="Eisen J.A."/>
            <person name="Markowitz V."/>
            <person name="Hugenholtz P."/>
            <person name="Kyrpides N.C."/>
            <person name="Klenk H.P."/>
        </authorList>
    </citation>
    <scope>NUCLEOTIDE SEQUENCE [LARGE SCALE GENOMIC DNA]</scope>
    <source>
        <strain evidence="10">ATCC BAA-972 / CDC 1076 / CIP 108378 / DSM 44985 / JCM 13578</strain>
    </source>
</reference>
<dbReference type="RefSeq" id="WP_013137493.1">
    <property type="nucleotide sequence ID" value="NC_014168.1"/>
</dbReference>
<dbReference type="Pfam" id="PF00370">
    <property type="entry name" value="FGGY_N"/>
    <property type="match status" value="1"/>
</dbReference>
<dbReference type="GO" id="GO:0016301">
    <property type="term" value="F:kinase activity"/>
    <property type="evidence" value="ECO:0007669"/>
    <property type="project" value="UniProtKB-KW"/>
</dbReference>
<evidence type="ECO:0000256" key="6">
    <source>
        <dbReference type="SAM" id="MobiDB-lite"/>
    </source>
</evidence>
<feature type="domain" description="Carbohydrate kinase FGGY C-terminal" evidence="8">
    <location>
        <begin position="262"/>
        <end position="440"/>
    </location>
</feature>
<dbReference type="InterPro" id="IPR043129">
    <property type="entry name" value="ATPase_NBD"/>
</dbReference>
<evidence type="ECO:0000256" key="4">
    <source>
        <dbReference type="ARBA" id="ARBA00022777"/>
    </source>
</evidence>
<protein>
    <submittedName>
        <fullName evidence="9">Carbohydrate kinase, FGGY-like protein</fullName>
    </submittedName>
</protein>
<evidence type="ECO:0000256" key="1">
    <source>
        <dbReference type="ARBA" id="ARBA00009156"/>
    </source>
</evidence>
<dbReference type="CDD" id="cd07804">
    <property type="entry name" value="ASKHA_NBD_FGGY_RrXK-like"/>
    <property type="match status" value="1"/>
</dbReference>
<evidence type="ECO:0000256" key="3">
    <source>
        <dbReference type="ARBA" id="ARBA00022679"/>
    </source>
</evidence>
<dbReference type="PIRSF" id="PIRSF000538">
    <property type="entry name" value="GlpK"/>
    <property type="match status" value="1"/>
</dbReference>
<evidence type="ECO:0000259" key="7">
    <source>
        <dbReference type="Pfam" id="PF00370"/>
    </source>
</evidence>
<comment type="similarity">
    <text evidence="1 5">Belongs to the FGGY kinase family.</text>
</comment>
<evidence type="ECO:0000256" key="2">
    <source>
        <dbReference type="ARBA" id="ARBA00022629"/>
    </source>
</evidence>
<dbReference type="InterPro" id="IPR018485">
    <property type="entry name" value="FGGY_C"/>
</dbReference>
<dbReference type="Pfam" id="PF02782">
    <property type="entry name" value="FGGY_C"/>
    <property type="match status" value="1"/>
</dbReference>
<dbReference type="PANTHER" id="PTHR43095">
    <property type="entry name" value="SUGAR KINASE"/>
    <property type="match status" value="1"/>
</dbReference>
<dbReference type="PANTHER" id="PTHR43095:SF5">
    <property type="entry name" value="XYLULOSE KINASE"/>
    <property type="match status" value="1"/>
</dbReference>
<sequence length="504" mass="54296">MDLVIGVDIGTGSSKGILAACDGKVLSTALSPHRMSLPRPGWAEMDAERDWWDGVCAITRELVEAAPPGSRIAGVCVSGIGPCLLLCDEQVRPLRPAILYGVDARATAEIQELAERFGPEAIAQKCGSALSSQAVGPKLAWARRHEPDVWARTRRWYSSNSYIVAKLTGEYIADHHTASQCDPLYLTREFAWNTEWADELLDHVPLPQLAWPSEVVGHVRQEASEATALPVGTPVLAGTVDAYAEAHSVGVRHPGDLMVMYGSTMFFVEVIDSFCHHPALWTTAGVQTGSLALAAGTSTAGSLISWLQSVTGGPDFDVLTREAESVPAGADGLLALPYLAGERTPIFDYDARGVFAGLTMNHTRGHLFRAAYEGIAFGVRDVLEAFGEAEAPVRRIVAIGGGVKSPVWTQAVSDITGQPQAITEQTAGASYGDALLAAVGVGLVTPETDWSHVVCKVIPREERRERYDRLHETWRELYRSSKSAVHQLAGEGNDHRRRSSDATV</sequence>
<evidence type="ECO:0000259" key="8">
    <source>
        <dbReference type="Pfam" id="PF02782"/>
    </source>
</evidence>
<organism evidence="9 10">
    <name type="scientific">Segniliparus rotundus (strain ATCC BAA-972 / CDC 1076 / CIP 108378 / DSM 44985 / JCM 13578)</name>
    <dbReference type="NCBI Taxonomy" id="640132"/>
    <lineage>
        <taxon>Bacteria</taxon>
        <taxon>Bacillati</taxon>
        <taxon>Actinomycetota</taxon>
        <taxon>Actinomycetes</taxon>
        <taxon>Mycobacteriales</taxon>
        <taxon>Segniliparaceae</taxon>
        <taxon>Segniliparus</taxon>
    </lineage>
</organism>
<gene>
    <name evidence="9" type="ordered locus">Srot_0555</name>
</gene>
<evidence type="ECO:0000313" key="9">
    <source>
        <dbReference type="EMBL" id="ADG97037.1"/>
    </source>
</evidence>
<dbReference type="HOGENOM" id="CLU_009281_3_3_11"/>
<dbReference type="OrthoDB" id="9782710at2"/>
<keyword evidence="10" id="KW-1185">Reference proteome</keyword>
<dbReference type="GO" id="GO:0016773">
    <property type="term" value="F:phosphotransferase activity, alcohol group as acceptor"/>
    <property type="evidence" value="ECO:0007669"/>
    <property type="project" value="InterPro"/>
</dbReference>
<dbReference type="InterPro" id="IPR018484">
    <property type="entry name" value="FGGY_N"/>
</dbReference>
<dbReference type="AlphaFoldDB" id="D6ZCJ5"/>
<dbReference type="KEGG" id="srt:Srot_0555"/>
<keyword evidence="2" id="KW-0859">Xylose metabolism</keyword>
<accession>D6ZCJ5</accession>
<dbReference type="SUPFAM" id="SSF53067">
    <property type="entry name" value="Actin-like ATPase domain"/>
    <property type="match status" value="2"/>
</dbReference>
<dbReference type="InterPro" id="IPR000577">
    <property type="entry name" value="Carb_kinase_FGGY"/>
</dbReference>
<dbReference type="EMBL" id="CP001958">
    <property type="protein sequence ID" value="ADG97037.1"/>
    <property type="molecule type" value="Genomic_DNA"/>
</dbReference>
<dbReference type="eggNOG" id="COG1070">
    <property type="taxonomic scope" value="Bacteria"/>
</dbReference>
<dbReference type="Gene3D" id="3.30.420.40">
    <property type="match status" value="2"/>
</dbReference>
<keyword evidence="2" id="KW-0119">Carbohydrate metabolism</keyword>
<evidence type="ECO:0000256" key="5">
    <source>
        <dbReference type="RuleBase" id="RU003733"/>
    </source>
</evidence>
<proteinExistence type="inferred from homology"/>
<dbReference type="STRING" id="640132.Srot_0555"/>
<name>D6ZCJ5_SEGRD</name>
<dbReference type="GO" id="GO:0042732">
    <property type="term" value="P:D-xylose metabolic process"/>
    <property type="evidence" value="ECO:0007669"/>
    <property type="project" value="UniProtKB-KW"/>
</dbReference>
<feature type="domain" description="Carbohydrate kinase FGGY N-terminal" evidence="7">
    <location>
        <begin position="4"/>
        <end position="243"/>
    </location>
</feature>
<evidence type="ECO:0000313" key="10">
    <source>
        <dbReference type="Proteomes" id="UP000002247"/>
    </source>
</evidence>
<dbReference type="PROSITE" id="PS00445">
    <property type="entry name" value="FGGY_KINASES_2"/>
    <property type="match status" value="1"/>
</dbReference>
<dbReference type="InterPro" id="IPR050406">
    <property type="entry name" value="FGGY_Carb_Kinase"/>
</dbReference>
<keyword evidence="3 5" id="KW-0808">Transferase</keyword>
<feature type="region of interest" description="Disordered" evidence="6">
    <location>
        <begin position="485"/>
        <end position="504"/>
    </location>
</feature>
<dbReference type="InterPro" id="IPR018483">
    <property type="entry name" value="Carb_kinase_FGGY_CS"/>
</dbReference>
<keyword evidence="4 5" id="KW-0418">Kinase</keyword>